<dbReference type="InterPro" id="IPR000668">
    <property type="entry name" value="Peptidase_C1A_C"/>
</dbReference>
<accession>A0A644TJ24</accession>
<dbReference type="PANTHER" id="PTHR10363">
    <property type="entry name" value="BLEOMYCIN HYDROLASE"/>
    <property type="match status" value="1"/>
</dbReference>
<dbReference type="PROSITE" id="PS00139">
    <property type="entry name" value="THIOL_PROTEASE_CYS"/>
    <property type="match status" value="1"/>
</dbReference>
<dbReference type="Pfam" id="PF03051">
    <property type="entry name" value="Peptidase_C1_2"/>
    <property type="match status" value="1"/>
</dbReference>
<keyword evidence="2 4" id="KW-0378">Hydrolase</keyword>
<dbReference type="GO" id="GO:0006508">
    <property type="term" value="P:proteolysis"/>
    <property type="evidence" value="ECO:0007669"/>
    <property type="project" value="UniProtKB-KW"/>
</dbReference>
<comment type="caution">
    <text evidence="6">The sequence shown here is derived from an EMBL/GenBank/DDBJ whole genome shotgun (WGS) entry which is preliminary data.</text>
</comment>
<dbReference type="InterPro" id="IPR004134">
    <property type="entry name" value="Peptidase_C1B"/>
</dbReference>
<comment type="similarity">
    <text evidence="4">Belongs to the peptidase C1 family.</text>
</comment>
<dbReference type="InterPro" id="IPR038765">
    <property type="entry name" value="Papain-like_cys_pep_sf"/>
</dbReference>
<dbReference type="AlphaFoldDB" id="A0A644TJ24"/>
<dbReference type="PIRSF" id="PIRSF005700">
    <property type="entry name" value="PepC"/>
    <property type="match status" value="1"/>
</dbReference>
<dbReference type="GO" id="GO:0005737">
    <property type="term" value="C:cytoplasm"/>
    <property type="evidence" value="ECO:0007669"/>
    <property type="project" value="TreeGrafter"/>
</dbReference>
<protein>
    <recommendedName>
        <fullName evidence="5">Peptidase C1A papain C-terminal domain-containing protein</fullName>
    </recommendedName>
</protein>
<keyword evidence="3 4" id="KW-0788">Thiol protease</keyword>
<proteinExistence type="inferred from homology"/>
<evidence type="ECO:0000313" key="6">
    <source>
        <dbReference type="EMBL" id="MPL66689.1"/>
    </source>
</evidence>
<keyword evidence="1 4" id="KW-0645">Protease</keyword>
<dbReference type="Gene3D" id="3.90.70.10">
    <property type="entry name" value="Cysteine proteinases"/>
    <property type="match status" value="1"/>
</dbReference>
<dbReference type="InterPro" id="IPR000169">
    <property type="entry name" value="Pept_cys_AS"/>
</dbReference>
<feature type="domain" description="Peptidase C1A papain C-terminal" evidence="5">
    <location>
        <begin position="40"/>
        <end position="136"/>
    </location>
</feature>
<dbReference type="GO" id="GO:0070005">
    <property type="term" value="F:cysteine-type aminopeptidase activity"/>
    <property type="evidence" value="ECO:0007669"/>
    <property type="project" value="InterPro"/>
</dbReference>
<dbReference type="PANTHER" id="PTHR10363:SF2">
    <property type="entry name" value="BLEOMYCIN HYDROLASE"/>
    <property type="match status" value="1"/>
</dbReference>
<dbReference type="GO" id="GO:0009636">
    <property type="term" value="P:response to toxic substance"/>
    <property type="evidence" value="ECO:0007669"/>
    <property type="project" value="TreeGrafter"/>
</dbReference>
<evidence type="ECO:0000256" key="1">
    <source>
        <dbReference type="ARBA" id="ARBA00022670"/>
    </source>
</evidence>
<evidence type="ECO:0000256" key="2">
    <source>
        <dbReference type="ARBA" id="ARBA00022801"/>
    </source>
</evidence>
<evidence type="ECO:0000256" key="3">
    <source>
        <dbReference type="ARBA" id="ARBA00022807"/>
    </source>
</evidence>
<organism evidence="6">
    <name type="scientific">bioreactor metagenome</name>
    <dbReference type="NCBI Taxonomy" id="1076179"/>
    <lineage>
        <taxon>unclassified sequences</taxon>
        <taxon>metagenomes</taxon>
        <taxon>ecological metagenomes</taxon>
    </lineage>
</organism>
<dbReference type="EMBL" id="VSSQ01000033">
    <property type="protein sequence ID" value="MPL66689.1"/>
    <property type="molecule type" value="Genomic_DNA"/>
</dbReference>
<dbReference type="Pfam" id="PF00112">
    <property type="entry name" value="Peptidase_C1"/>
    <property type="match status" value="1"/>
</dbReference>
<dbReference type="SUPFAM" id="SSF54001">
    <property type="entry name" value="Cysteine proteinases"/>
    <property type="match status" value="1"/>
</dbReference>
<reference evidence="6" key="1">
    <citation type="submission" date="2019-08" db="EMBL/GenBank/DDBJ databases">
        <authorList>
            <person name="Kucharzyk K."/>
            <person name="Murdoch R.W."/>
            <person name="Higgins S."/>
            <person name="Loffler F."/>
        </authorList>
    </citation>
    <scope>NUCLEOTIDE SEQUENCE</scope>
</reference>
<gene>
    <name evidence="6" type="ORF">SDC9_12376</name>
</gene>
<evidence type="ECO:0000259" key="5">
    <source>
        <dbReference type="Pfam" id="PF00112"/>
    </source>
</evidence>
<name>A0A644TJ24_9ZZZZ</name>
<dbReference type="GO" id="GO:0043418">
    <property type="term" value="P:homocysteine catabolic process"/>
    <property type="evidence" value="ECO:0007669"/>
    <property type="project" value="TreeGrafter"/>
</dbReference>
<sequence length="396" mass="44796">MKRVFIIIIGLLFIGTTAFAQDKKKEEEKGYTFTIVKENPATPAKDQSRSGTCWSFAGIGLLESELLKNGKGEYDLSEMWIVRNAYMEKAEKYLRFHGSNSFAAGGGFHDITEMIKKYGIVPEEAYTGLNYGETKHNHGEIDKVLEAFCKSLISQKTLTPAWKTAFNAILDAYFGKMPENFTYKGVNYTPKSFAQSLGLNMDDYVEIGSFTHQPFYKPFIIEIPDNWMMGTIQNVQLDEMIQIIDNAIANGYSIGWGADVSEKGFSWKNAVAIVPDEDKSDLSGTERDRWEKLTAAEKAKSAYSFDGTAKEKTITQEMRQEAFDNYNTTDDHGMVIVGVAKDQNGNKFYKIKNSWGNESKYDGYFFASEAFVKYKTIDIMINKNALSKEMKKKLGY</sequence>
<evidence type="ECO:0000256" key="4">
    <source>
        <dbReference type="PIRNR" id="PIRNR005700"/>
    </source>
</evidence>